<proteinExistence type="inferred from homology"/>
<evidence type="ECO:0000256" key="6">
    <source>
        <dbReference type="SAM" id="MobiDB-lite"/>
    </source>
</evidence>
<evidence type="ECO:0008006" key="9">
    <source>
        <dbReference type="Google" id="ProtNLM"/>
    </source>
</evidence>
<feature type="region of interest" description="Disordered" evidence="6">
    <location>
        <begin position="66"/>
        <end position="104"/>
    </location>
</feature>
<dbReference type="InterPro" id="IPR009668">
    <property type="entry name" value="RNA_pol-assoc_fac_A49-like"/>
</dbReference>
<comment type="caution">
    <text evidence="7">The sequence shown here is derived from an EMBL/GenBank/DDBJ whole genome shotgun (WGS) entry which is preliminary data.</text>
</comment>
<evidence type="ECO:0000313" key="7">
    <source>
        <dbReference type="EMBL" id="KAK0385835.1"/>
    </source>
</evidence>
<evidence type="ECO:0000256" key="2">
    <source>
        <dbReference type="ARBA" id="ARBA00009430"/>
    </source>
</evidence>
<feature type="compositionally biased region" description="Basic and acidic residues" evidence="6">
    <location>
        <begin position="142"/>
        <end position="158"/>
    </location>
</feature>
<reference evidence="7" key="1">
    <citation type="submission" date="2022-10" db="EMBL/GenBank/DDBJ databases">
        <title>Determination and structural analysis of whole genome sequence of Sarocladium strictum F4-1.</title>
        <authorList>
            <person name="Hu L."/>
            <person name="Jiang Y."/>
        </authorList>
    </citation>
    <scope>NUCLEOTIDE SEQUENCE</scope>
    <source>
        <strain evidence="7">F4-1</strain>
    </source>
</reference>
<dbReference type="Pfam" id="PF06870">
    <property type="entry name" value="RNA_pol_I_A49"/>
    <property type="match status" value="1"/>
</dbReference>
<feature type="region of interest" description="Disordered" evidence="6">
    <location>
        <begin position="1"/>
        <end position="25"/>
    </location>
</feature>
<dbReference type="GO" id="GO:0000428">
    <property type="term" value="C:DNA-directed RNA polymerase complex"/>
    <property type="evidence" value="ECO:0007669"/>
    <property type="project" value="UniProtKB-KW"/>
</dbReference>
<dbReference type="GO" id="GO:0003677">
    <property type="term" value="F:DNA binding"/>
    <property type="evidence" value="ECO:0007669"/>
    <property type="project" value="InterPro"/>
</dbReference>
<accession>A0AA39L6J6</accession>
<feature type="compositionally biased region" description="Basic and acidic residues" evidence="6">
    <location>
        <begin position="93"/>
        <end position="104"/>
    </location>
</feature>
<comment type="subcellular location">
    <subcellularLocation>
        <location evidence="1">Nucleus</location>
        <location evidence="1">Nucleolus</location>
    </subcellularLocation>
</comment>
<evidence type="ECO:0000313" key="8">
    <source>
        <dbReference type="Proteomes" id="UP001175261"/>
    </source>
</evidence>
<keyword evidence="8" id="KW-1185">Reference proteome</keyword>
<dbReference type="AlphaFoldDB" id="A0AA39L6J6"/>
<evidence type="ECO:0000256" key="5">
    <source>
        <dbReference type="ARBA" id="ARBA00023242"/>
    </source>
</evidence>
<dbReference type="EMBL" id="JAPDFR010000006">
    <property type="protein sequence ID" value="KAK0385835.1"/>
    <property type="molecule type" value="Genomic_DNA"/>
</dbReference>
<keyword evidence="4" id="KW-0804">Transcription</keyword>
<feature type="region of interest" description="Disordered" evidence="6">
    <location>
        <begin position="138"/>
        <end position="158"/>
    </location>
</feature>
<gene>
    <name evidence="7" type="ORF">NLU13_7012</name>
</gene>
<organism evidence="7 8">
    <name type="scientific">Sarocladium strictum</name>
    <name type="common">Black bundle disease fungus</name>
    <name type="synonym">Acremonium strictum</name>
    <dbReference type="NCBI Taxonomy" id="5046"/>
    <lineage>
        <taxon>Eukaryota</taxon>
        <taxon>Fungi</taxon>
        <taxon>Dikarya</taxon>
        <taxon>Ascomycota</taxon>
        <taxon>Pezizomycotina</taxon>
        <taxon>Sordariomycetes</taxon>
        <taxon>Hypocreomycetidae</taxon>
        <taxon>Hypocreales</taxon>
        <taxon>Sarocladiaceae</taxon>
        <taxon>Sarocladium</taxon>
    </lineage>
</organism>
<evidence type="ECO:0000256" key="3">
    <source>
        <dbReference type="ARBA" id="ARBA00022478"/>
    </source>
</evidence>
<evidence type="ECO:0000256" key="4">
    <source>
        <dbReference type="ARBA" id="ARBA00023163"/>
    </source>
</evidence>
<dbReference type="GO" id="GO:0005730">
    <property type="term" value="C:nucleolus"/>
    <property type="evidence" value="ECO:0007669"/>
    <property type="project" value="UniProtKB-SubCell"/>
</dbReference>
<sequence length="438" mass="48832">MADPGAKKRKRDAEGGAKPSKKVAIAAPASAAKVHSILRPKSSPPIVAITPGFQIPNKLSFNSYAPREISQSKSRSKKHAGGSELLLHSTSHHSLDYTAREEGTRNSKPLVNHYVGVYDPRTGKMQVVEAKKMVIRPQVRPKQPEAEEDAPKKTNFDRKTDLGQAFGTKKAKKALNDMVINAIAPTSRDAPKTKVDEAAKAMLNSVGAITSTMSSRELLQSVVDDAKPVPKANLDAEEIQDVYDPRVIIGEDILRLVPIREWQEAVEHNDSIEVQSRYVAERVAAIASNPDAVQRLRVLRYAYFVMLFYKSSVARGRGIRKIPQNDKLRSLLEPAPEAVVESIRRKFSEQGEMRKFHQELLFTYMCAMTCIIDNFEVDTQHLVKDLSIDQKSLNKFYQEIGGRVVQKQIPGTKLKKNVALLTLPLKFPKQNVGPRGKR</sequence>
<dbReference type="GO" id="GO:0006351">
    <property type="term" value="P:DNA-templated transcription"/>
    <property type="evidence" value="ECO:0007669"/>
    <property type="project" value="InterPro"/>
</dbReference>
<comment type="similarity">
    <text evidence="2">Belongs to the eukaryotic RPA49/POLR1E RNA polymerase subunit family.</text>
</comment>
<dbReference type="Proteomes" id="UP001175261">
    <property type="component" value="Unassembled WGS sequence"/>
</dbReference>
<keyword evidence="3" id="KW-0240">DNA-directed RNA polymerase</keyword>
<keyword evidence="5" id="KW-0539">Nucleus</keyword>
<protein>
    <recommendedName>
        <fullName evidence="9">A49</fullName>
    </recommendedName>
</protein>
<name>A0AA39L6J6_SARSR</name>
<dbReference type="PANTHER" id="PTHR14440">
    <property type="entry name" value="DNA-DIRECTED RNA POLYMERASE I SUBUNIT RPA49"/>
    <property type="match status" value="1"/>
</dbReference>
<evidence type="ECO:0000256" key="1">
    <source>
        <dbReference type="ARBA" id="ARBA00004604"/>
    </source>
</evidence>